<dbReference type="InterPro" id="IPR001279">
    <property type="entry name" value="Metallo-B-lactamas"/>
</dbReference>
<dbReference type="RefSeq" id="WP_071456366.1">
    <property type="nucleotide sequence ID" value="NZ_CABJEN010000014.1"/>
</dbReference>
<evidence type="ECO:0000313" key="4">
    <source>
        <dbReference type="Proteomes" id="UP000191200"/>
    </source>
</evidence>
<dbReference type="CDD" id="cd07716">
    <property type="entry name" value="RNaseZ_short-form-like_MBL-fold"/>
    <property type="match status" value="1"/>
</dbReference>
<dbReference type="Pfam" id="PF00753">
    <property type="entry name" value="Lactamase_B"/>
    <property type="match status" value="1"/>
</dbReference>
<dbReference type="PANTHER" id="PTHR46018">
    <property type="entry name" value="ZINC PHOSPHODIESTERASE ELAC PROTEIN 1"/>
    <property type="match status" value="1"/>
</dbReference>
<dbReference type="EMBL" id="CP017267">
    <property type="protein sequence ID" value="APB30790.1"/>
    <property type="molecule type" value="Genomic_DNA"/>
</dbReference>
<name>A0A1J0A4D9_9ENTE</name>
<dbReference type="STRING" id="519472.BHY08_02480"/>
<dbReference type="PANTHER" id="PTHR46018:SF4">
    <property type="entry name" value="METALLO-HYDROLASE YHFI-RELATED"/>
    <property type="match status" value="1"/>
</dbReference>
<gene>
    <name evidence="3" type="ORF">BHY08_02480</name>
</gene>
<dbReference type="SMART" id="SM00849">
    <property type="entry name" value="Lactamase_B"/>
    <property type="match status" value="1"/>
</dbReference>
<evidence type="ECO:0000259" key="2">
    <source>
        <dbReference type="SMART" id="SM00849"/>
    </source>
</evidence>
<accession>A0A1J0A4D9</accession>
<evidence type="ECO:0000256" key="1">
    <source>
        <dbReference type="ARBA" id="ARBA00022833"/>
    </source>
</evidence>
<dbReference type="InterPro" id="IPR036866">
    <property type="entry name" value="RibonucZ/Hydroxyglut_hydro"/>
</dbReference>
<evidence type="ECO:0000313" key="3">
    <source>
        <dbReference type="EMBL" id="APB30790.1"/>
    </source>
</evidence>
<dbReference type="Proteomes" id="UP000191200">
    <property type="component" value="Chromosome"/>
</dbReference>
<proteinExistence type="predicted"/>
<dbReference type="Gene3D" id="3.60.15.10">
    <property type="entry name" value="Ribonuclease Z/Hydroxyacylglutathione hydrolase-like"/>
    <property type="match status" value="1"/>
</dbReference>
<feature type="domain" description="Metallo-beta-lactamase" evidence="2">
    <location>
        <begin position="18"/>
        <end position="210"/>
    </location>
</feature>
<protein>
    <recommendedName>
        <fullName evidence="2">Metallo-beta-lactamase domain-containing protein</fullName>
    </recommendedName>
</protein>
<dbReference type="KEGG" id="vte:BHY08_02480"/>
<keyword evidence="4" id="KW-1185">Reference proteome</keyword>
<sequence>MKITVLGFWGGYPYKGEGTTSYLVQSEDFSLLLDAGSSTLIRLEEKLDPLTLDAVLLTHYHHDHIADLGVLQYLRQLKPTTPVEELNIYGHTENEDKFKELTMPGISKGIAYQEHDTLEIGPFLITFKRTIHPVPCFATRIVEKKTGKVFVFTADTGYLDGLSDFCQKADLLITDTYFLEGNENHKAHLTTKETGELAKEANVSQVVISHLNQSLALEDVLSQTQYYAEDIPVQLAKINLTITL</sequence>
<dbReference type="AlphaFoldDB" id="A0A1J0A4D9"/>
<dbReference type="SUPFAM" id="SSF56281">
    <property type="entry name" value="Metallo-hydrolase/oxidoreductase"/>
    <property type="match status" value="1"/>
</dbReference>
<reference evidence="3 4" key="1">
    <citation type="submission" date="2016-09" db="EMBL/GenBank/DDBJ databases">
        <title>Vagococcus teuberi sp. nov., isolated from the Malian artisanal sour milk fene.</title>
        <authorList>
            <person name="Wullschleger S."/>
            <person name="Seifert C."/>
            <person name="Baumgartner S."/>
            <person name="Lacroix C."/>
            <person name="Bonfoh B."/>
            <person name="Stevens M.J."/>
            <person name="Meile L."/>
        </authorList>
    </citation>
    <scope>NUCLEOTIDE SEQUENCE [LARGE SCALE GENOMIC DNA]</scope>
    <source>
        <strain evidence="3 4">DSM 21459</strain>
    </source>
</reference>
<dbReference type="OrthoDB" id="9794898at2"/>
<organism evidence="3 4">
    <name type="scientific">Vagococcus teuberi</name>
    <dbReference type="NCBI Taxonomy" id="519472"/>
    <lineage>
        <taxon>Bacteria</taxon>
        <taxon>Bacillati</taxon>
        <taxon>Bacillota</taxon>
        <taxon>Bacilli</taxon>
        <taxon>Lactobacillales</taxon>
        <taxon>Enterococcaceae</taxon>
        <taxon>Vagococcus</taxon>
    </lineage>
</organism>
<keyword evidence="1" id="KW-0862">Zinc</keyword>
<dbReference type="GO" id="GO:0042781">
    <property type="term" value="F:3'-tRNA processing endoribonuclease activity"/>
    <property type="evidence" value="ECO:0007669"/>
    <property type="project" value="TreeGrafter"/>
</dbReference>